<evidence type="ECO:0000313" key="2">
    <source>
        <dbReference type="Proteomes" id="UP001203069"/>
    </source>
</evidence>
<name>A0ABT0MTN2_9GAMM</name>
<gene>
    <name evidence="1" type="ORF">MFP26_10655</name>
</gene>
<organism evidence="1 2">
    <name type="scientific">Brenneria tiliae</name>
    <dbReference type="NCBI Taxonomy" id="2914984"/>
    <lineage>
        <taxon>Bacteria</taxon>
        <taxon>Pseudomonadati</taxon>
        <taxon>Pseudomonadota</taxon>
        <taxon>Gammaproteobacteria</taxon>
        <taxon>Enterobacterales</taxon>
        <taxon>Pectobacteriaceae</taxon>
        <taxon>Brenneria</taxon>
    </lineage>
</organism>
<protein>
    <submittedName>
        <fullName evidence="1">Uncharacterized protein</fullName>
    </submittedName>
</protein>
<proteinExistence type="predicted"/>
<dbReference type="EMBL" id="JAKPBZ010000110">
    <property type="protein sequence ID" value="MCL2893142.1"/>
    <property type="molecule type" value="Genomic_DNA"/>
</dbReference>
<dbReference type="Proteomes" id="UP001203069">
    <property type="component" value="Unassembled WGS sequence"/>
</dbReference>
<dbReference type="RefSeq" id="WP_249244674.1">
    <property type="nucleotide sequence ID" value="NZ_JAKPBZ010000110.1"/>
</dbReference>
<reference evidence="1 2" key="1">
    <citation type="submission" date="2022-02" db="EMBL/GenBank/DDBJ databases">
        <title>Description of Brenneria tiliae sp. nov. isolated from symptomatic Tilia x moltkei and Tilia x europaea trees in the UK.</title>
        <authorList>
            <person name="Kile H."/>
        </authorList>
    </citation>
    <scope>NUCLEOTIDE SEQUENCE [LARGE SCALE GENOMIC DNA]</scope>
    <source>
        <strain evidence="1 2">MC1SB4.1</strain>
    </source>
</reference>
<evidence type="ECO:0000313" key="1">
    <source>
        <dbReference type="EMBL" id="MCL2893142.1"/>
    </source>
</evidence>
<accession>A0ABT0MTN2</accession>
<sequence length="76" mass="8190">MGVNEPSITIYAAPKGSTVLDDNGDIVGTSNWGHVFISVKDFNYATGQYESRSIGFSPGEDFLTNTDKLLMLAPAF</sequence>
<comment type="caution">
    <text evidence="1">The sequence shown here is derived from an EMBL/GenBank/DDBJ whole genome shotgun (WGS) entry which is preliminary data.</text>
</comment>
<keyword evidence="2" id="KW-1185">Reference proteome</keyword>